<organism evidence="2 3">
    <name type="scientific">Micromonospora zhanjiangensis</name>
    <dbReference type="NCBI Taxonomy" id="1522057"/>
    <lineage>
        <taxon>Bacteria</taxon>
        <taxon>Bacillati</taxon>
        <taxon>Actinomycetota</taxon>
        <taxon>Actinomycetes</taxon>
        <taxon>Micromonosporales</taxon>
        <taxon>Micromonosporaceae</taxon>
        <taxon>Micromonospora</taxon>
    </lineage>
</organism>
<dbReference type="Proteomes" id="UP001595868">
    <property type="component" value="Unassembled WGS sequence"/>
</dbReference>
<name>A0ABV8KRA3_9ACTN</name>
<keyword evidence="1" id="KW-0175">Coiled coil</keyword>
<evidence type="ECO:0000313" key="3">
    <source>
        <dbReference type="Proteomes" id="UP001595868"/>
    </source>
</evidence>
<keyword evidence="3" id="KW-1185">Reference proteome</keyword>
<dbReference type="InterPro" id="IPR036689">
    <property type="entry name" value="ESAT-6-like_sf"/>
</dbReference>
<accession>A0ABV8KRA3</accession>
<protein>
    <submittedName>
        <fullName evidence="2">WXG100 family type VII secretion target</fullName>
    </submittedName>
</protein>
<reference evidence="3" key="1">
    <citation type="journal article" date="2019" name="Int. J. Syst. Evol. Microbiol.">
        <title>The Global Catalogue of Microorganisms (GCM) 10K type strain sequencing project: providing services to taxonomists for standard genome sequencing and annotation.</title>
        <authorList>
            <consortium name="The Broad Institute Genomics Platform"/>
            <consortium name="The Broad Institute Genome Sequencing Center for Infectious Disease"/>
            <person name="Wu L."/>
            <person name="Ma J."/>
        </authorList>
    </citation>
    <scope>NUCLEOTIDE SEQUENCE [LARGE SCALE GENOMIC DNA]</scope>
    <source>
        <strain evidence="3">2902at01</strain>
    </source>
</reference>
<dbReference type="Gene3D" id="1.10.287.1060">
    <property type="entry name" value="ESAT-6-like"/>
    <property type="match status" value="1"/>
</dbReference>
<comment type="caution">
    <text evidence="2">The sequence shown here is derived from an EMBL/GenBank/DDBJ whole genome shotgun (WGS) entry which is preliminary data.</text>
</comment>
<proteinExistence type="predicted"/>
<dbReference type="SUPFAM" id="SSF140453">
    <property type="entry name" value="EsxAB dimer-like"/>
    <property type="match status" value="1"/>
</dbReference>
<feature type="coiled-coil region" evidence="1">
    <location>
        <begin position="122"/>
        <end position="149"/>
    </location>
</feature>
<gene>
    <name evidence="2" type="ORF">ACFOX0_21135</name>
</gene>
<evidence type="ECO:0000313" key="2">
    <source>
        <dbReference type="EMBL" id="MFC4108425.1"/>
    </source>
</evidence>
<dbReference type="RefSeq" id="WP_377548648.1">
    <property type="nucleotide sequence ID" value="NZ_JBHSBN010000015.1"/>
</dbReference>
<evidence type="ECO:0000256" key="1">
    <source>
        <dbReference type="SAM" id="Coils"/>
    </source>
</evidence>
<dbReference type="EMBL" id="JBHSBN010000015">
    <property type="protein sequence ID" value="MFC4108425.1"/>
    <property type="molecule type" value="Genomic_DNA"/>
</dbReference>
<sequence length="510" mass="53950">MTSDDRRQVSTVLVRLRDAAAALATVGDPVALAGLLASLWHELTSITRDVPGDPAGIDAQAAACRRMASALDGTHGALDAVAGSVPAVWRGESGTGAVAALTATQTLMEQAAPAMRTTAGLLEVYADEVRRLDRELADHRQALADVGRELDSLLEIGRALVATVARWWDEDGFDDLLRRALAAVRAAIRVFEQLQAAQDTLRRGLRDVTGKARAGAFGASAGSPFDTVRLAAAGISGSGAEDNGILSTAQLRRAGDLLDALPPAERQRFDELLARAGSSVERAYLMKALAAGHGVEEIDSFADRIRGRSEYWLRTQLSLVDPGARGPVTHGGTAVRQVDGTTCGSTSILIARAMNDPIYALSLTGTGEDGEVPTFADRLRAEELRIHDATNTTWPQRLGTSPWGVSDELNEHADSFGARYDWRLVDDTSPGSVNPALDDAIGAVDAGHTVPVLIGDSYPAHYVLLVGHEGGNLIFYDPSGNMAVVSEDDFRNGNTSALGYHHVQGVIVPS</sequence>